<gene>
    <name evidence="2" type="ordered locus">P9211_09621</name>
</gene>
<dbReference type="eggNOG" id="COG1661">
    <property type="taxonomic scope" value="Bacteria"/>
</dbReference>
<accession>A9BAN1</accession>
<dbReference type="SUPFAM" id="SSF52833">
    <property type="entry name" value="Thioredoxin-like"/>
    <property type="match status" value="1"/>
</dbReference>
<dbReference type="Proteomes" id="UP000000788">
    <property type="component" value="Chromosome"/>
</dbReference>
<dbReference type="InterPro" id="IPR036249">
    <property type="entry name" value="Thioredoxin-like_sf"/>
</dbReference>
<dbReference type="Pfam" id="PF00462">
    <property type="entry name" value="Glutaredoxin"/>
    <property type="match status" value="1"/>
</dbReference>
<dbReference type="HOGENOM" id="CLU_1347929_0_0_3"/>
<dbReference type="AlphaFoldDB" id="A9BAN1"/>
<dbReference type="eggNOG" id="COG0695">
    <property type="taxonomic scope" value="Bacteria"/>
</dbReference>
<protein>
    <submittedName>
        <fullName evidence="2">Glutaredoxin and related protein</fullName>
    </submittedName>
</protein>
<dbReference type="InterPro" id="IPR005175">
    <property type="entry name" value="PPC_dom"/>
</dbReference>
<dbReference type="PROSITE" id="PS51742">
    <property type="entry name" value="PPC"/>
    <property type="match status" value="1"/>
</dbReference>
<dbReference type="RefSeq" id="WP_012195514.1">
    <property type="nucleotide sequence ID" value="NC_009976.1"/>
</dbReference>
<name>A9BAN1_PROM4</name>
<keyword evidence="3" id="KW-1185">Reference proteome</keyword>
<dbReference type="CDD" id="cd02066">
    <property type="entry name" value="GRX_family"/>
    <property type="match status" value="1"/>
</dbReference>
<dbReference type="CDD" id="cd11378">
    <property type="entry name" value="DUF296"/>
    <property type="match status" value="1"/>
</dbReference>
<dbReference type="Pfam" id="PF03479">
    <property type="entry name" value="PCC"/>
    <property type="match status" value="1"/>
</dbReference>
<organism evidence="2 3">
    <name type="scientific">Prochlorococcus marinus (strain MIT 9211)</name>
    <dbReference type="NCBI Taxonomy" id="93059"/>
    <lineage>
        <taxon>Bacteria</taxon>
        <taxon>Bacillati</taxon>
        <taxon>Cyanobacteriota</taxon>
        <taxon>Cyanophyceae</taxon>
        <taxon>Synechococcales</taxon>
        <taxon>Prochlorococcaceae</taxon>
        <taxon>Prochlorococcus</taxon>
    </lineage>
</organism>
<dbReference type="KEGG" id="pmj:P9211_09621"/>
<evidence type="ECO:0000313" key="3">
    <source>
        <dbReference type="Proteomes" id="UP000000788"/>
    </source>
</evidence>
<dbReference type="InterPro" id="IPR002109">
    <property type="entry name" value="Glutaredoxin"/>
</dbReference>
<dbReference type="OrthoDB" id="552202at2"/>
<dbReference type="EMBL" id="CP000878">
    <property type="protein sequence ID" value="ABX08893.1"/>
    <property type="molecule type" value="Genomic_DNA"/>
</dbReference>
<feature type="domain" description="PPC" evidence="1">
    <location>
        <begin position="1"/>
        <end position="129"/>
    </location>
</feature>
<dbReference type="Gene3D" id="3.40.30.10">
    <property type="entry name" value="Glutaredoxin"/>
    <property type="match status" value="1"/>
</dbReference>
<sequence>MFSRQIHLKAGDDLRASIEEYGRQKKESGFVTGIVGNLSAVAFQCPGIDVPTIKKGNLEIITLNGTFTPSNVHLHLSFSDSDCKVWGGHLELGTIVLKQADILLTSLDHGVNSSTIKGEKNTKETFRLEIAVIPDCPWSNRALRMIKSSNIAYRVTEVNSDDSFKLVQSRSGSSTFPQIFIDDEYIGGYEEFNQIIKSGKLF</sequence>
<dbReference type="SMR" id="A9BAN1"/>
<evidence type="ECO:0000259" key="1">
    <source>
        <dbReference type="PROSITE" id="PS51742"/>
    </source>
</evidence>
<dbReference type="Gene3D" id="3.30.1330.80">
    <property type="entry name" value="Hypothetical protein, similar to alpha- acetolactate decarboxylase, domain 2"/>
    <property type="match status" value="1"/>
</dbReference>
<evidence type="ECO:0000313" key="2">
    <source>
        <dbReference type="EMBL" id="ABX08893.1"/>
    </source>
</evidence>
<reference evidence="2 3" key="1">
    <citation type="journal article" date="2007" name="PLoS Genet.">
        <title>Patterns and implications of gene gain and loss in the evolution of Prochlorococcus.</title>
        <authorList>
            <person name="Kettler G.C."/>
            <person name="Martiny A.C."/>
            <person name="Huang K."/>
            <person name="Zucker J."/>
            <person name="Coleman M.L."/>
            <person name="Rodrigue S."/>
            <person name="Chen F."/>
            <person name="Lapidus A."/>
            <person name="Ferriera S."/>
            <person name="Johnson J."/>
            <person name="Steglich C."/>
            <person name="Church G.M."/>
            <person name="Richardson P."/>
            <person name="Chisholm S.W."/>
        </authorList>
    </citation>
    <scope>NUCLEOTIDE SEQUENCE [LARGE SCALE GENOMIC DNA]</scope>
    <source>
        <strain evidence="3">MIT 9211</strain>
    </source>
</reference>
<dbReference type="STRING" id="93059.P9211_09621"/>
<proteinExistence type="predicted"/>
<dbReference type="PROSITE" id="PS51354">
    <property type="entry name" value="GLUTAREDOXIN_2"/>
    <property type="match status" value="1"/>
</dbReference>
<dbReference type="SUPFAM" id="SSF117856">
    <property type="entry name" value="AF0104/ALDC/Ptd012-like"/>
    <property type="match status" value="1"/>
</dbReference>